<feature type="compositionally biased region" description="Low complexity" evidence="6">
    <location>
        <begin position="84"/>
        <end position="97"/>
    </location>
</feature>
<dbReference type="InterPro" id="IPR003604">
    <property type="entry name" value="Matrin/U1-like-C_Znf_C2H2"/>
</dbReference>
<dbReference type="InterPro" id="IPR036236">
    <property type="entry name" value="Znf_C2H2_sf"/>
</dbReference>
<dbReference type="Gene3D" id="3.30.160.60">
    <property type="entry name" value="Classic Zinc Finger"/>
    <property type="match status" value="1"/>
</dbReference>
<dbReference type="InterPro" id="IPR013085">
    <property type="entry name" value="U1-CZ_Znf_C2H2"/>
</dbReference>
<dbReference type="SUPFAM" id="SSF57667">
    <property type="entry name" value="beta-beta-alpha zinc fingers"/>
    <property type="match status" value="1"/>
</dbReference>
<feature type="domain" description="Matrin-type" evidence="7">
    <location>
        <begin position="11"/>
        <end position="42"/>
    </location>
</feature>
<gene>
    <name evidence="8" type="ORF">POSPLADRAFT_1131258</name>
</gene>
<dbReference type="PROSITE" id="PS50171">
    <property type="entry name" value="ZF_MATRIN"/>
    <property type="match status" value="1"/>
</dbReference>
<sequence>MSEYWVSHKKYFCKYCNIYIADDAPSRRQHESGLRHKGNVERFVRGLYKEGEKRKQDREEEKRDMARAAQAAFARDVSAGLVKPGSSGAPVASSSSATQKPAPKPSNPFADYSTAESLGYTDPDAERLNAEAERRRTQGVAGEWEVISVSEPTPGEAEAHTVAAGADGAVGQKREAELPPDEDDTRRFKLRRKTVGVGLGEIYDPGLIPIKVKKKEETPDALPPPGGGKAQDSVGSTAGATGATEMPKWSARGWKKPGERIEKPTPVNEEVEAQAGGMHVDAQIEGRQQVKAGESALPPISELAPGEGPPASAKTEDIPIKPEEVVVKLEAKETETATPATGFFRKRKLPAGGASSRGRRT</sequence>
<feature type="region of interest" description="Disordered" evidence="6">
    <location>
        <begin position="49"/>
        <end position="122"/>
    </location>
</feature>
<reference evidence="8 9" key="1">
    <citation type="submission" date="2017-04" db="EMBL/GenBank/DDBJ databases">
        <title>Genome Sequence of the Model Brown-Rot Fungus Postia placenta SB12.</title>
        <authorList>
            <consortium name="DOE Joint Genome Institute"/>
            <person name="Gaskell J."/>
            <person name="Kersten P."/>
            <person name="Larrondo L.F."/>
            <person name="Canessa P."/>
            <person name="Martinez D."/>
            <person name="Hibbett D."/>
            <person name="Schmoll M."/>
            <person name="Kubicek C.P."/>
            <person name="Martinez A.T."/>
            <person name="Yadav J."/>
            <person name="Master E."/>
            <person name="Magnuson J.K."/>
            <person name="James T."/>
            <person name="Yaver D."/>
            <person name="Berka R."/>
            <person name="Labutti K."/>
            <person name="Lipzen A."/>
            <person name="Aerts A."/>
            <person name="Barry K."/>
            <person name="Henrissat B."/>
            <person name="Blanchette R."/>
            <person name="Grigoriev I."/>
            <person name="Cullen D."/>
        </authorList>
    </citation>
    <scope>NUCLEOTIDE SEQUENCE [LARGE SCALE GENOMIC DNA]</scope>
    <source>
        <strain evidence="8 9">MAD-698-R-SB12</strain>
    </source>
</reference>
<dbReference type="PANTHER" id="PTHR13173:SF10">
    <property type="entry name" value="WW DOMAIN-BINDING PROTEIN 4"/>
    <property type="match status" value="1"/>
</dbReference>
<evidence type="ECO:0000313" key="9">
    <source>
        <dbReference type="Proteomes" id="UP000194127"/>
    </source>
</evidence>
<dbReference type="GO" id="GO:0003723">
    <property type="term" value="F:RNA binding"/>
    <property type="evidence" value="ECO:0007669"/>
    <property type="project" value="TreeGrafter"/>
</dbReference>
<feature type="compositionally biased region" description="Basic and acidic residues" evidence="6">
    <location>
        <begin position="49"/>
        <end position="66"/>
    </location>
</feature>
<accession>A0A1X6NBW4</accession>
<feature type="region of interest" description="Disordered" evidence="6">
    <location>
        <begin position="214"/>
        <end position="361"/>
    </location>
</feature>
<evidence type="ECO:0000256" key="4">
    <source>
        <dbReference type="ARBA" id="ARBA00022833"/>
    </source>
</evidence>
<keyword evidence="9" id="KW-1185">Reference proteome</keyword>
<keyword evidence="2" id="KW-0479">Metal-binding</keyword>
<dbReference type="InterPro" id="IPR040023">
    <property type="entry name" value="WBP4"/>
</dbReference>
<dbReference type="STRING" id="670580.A0A1X6NBW4"/>
<proteinExistence type="predicted"/>
<dbReference type="OrthoDB" id="191651at2759"/>
<comment type="subcellular location">
    <subcellularLocation>
        <location evidence="1">Nucleus</location>
    </subcellularLocation>
</comment>
<evidence type="ECO:0000256" key="6">
    <source>
        <dbReference type="SAM" id="MobiDB-lite"/>
    </source>
</evidence>
<dbReference type="Pfam" id="PF06220">
    <property type="entry name" value="zf-U1"/>
    <property type="match status" value="1"/>
</dbReference>
<dbReference type="PANTHER" id="PTHR13173">
    <property type="entry name" value="WW DOMAIN BINDING PROTEIN 4"/>
    <property type="match status" value="1"/>
</dbReference>
<dbReference type="GeneID" id="36328996"/>
<keyword evidence="4" id="KW-0862">Zinc</keyword>
<dbReference type="AlphaFoldDB" id="A0A1X6NBW4"/>
<evidence type="ECO:0000256" key="1">
    <source>
        <dbReference type="ARBA" id="ARBA00004123"/>
    </source>
</evidence>
<protein>
    <recommendedName>
        <fullName evidence="7">Matrin-type domain-containing protein</fullName>
    </recommendedName>
</protein>
<dbReference type="Proteomes" id="UP000194127">
    <property type="component" value="Unassembled WGS sequence"/>
</dbReference>
<dbReference type="InterPro" id="IPR000690">
    <property type="entry name" value="Matrin/U1-C_Znf_C2H2"/>
</dbReference>
<dbReference type="GO" id="GO:0071011">
    <property type="term" value="C:precatalytic spliceosome"/>
    <property type="evidence" value="ECO:0007669"/>
    <property type="project" value="TreeGrafter"/>
</dbReference>
<dbReference type="GO" id="GO:0008270">
    <property type="term" value="F:zinc ion binding"/>
    <property type="evidence" value="ECO:0007669"/>
    <property type="project" value="UniProtKB-KW"/>
</dbReference>
<dbReference type="SMART" id="SM00451">
    <property type="entry name" value="ZnF_U1"/>
    <property type="match status" value="1"/>
</dbReference>
<dbReference type="RefSeq" id="XP_024342911.1">
    <property type="nucleotide sequence ID" value="XM_024484047.1"/>
</dbReference>
<keyword evidence="3" id="KW-0863">Zinc-finger</keyword>
<evidence type="ECO:0000256" key="3">
    <source>
        <dbReference type="ARBA" id="ARBA00022771"/>
    </source>
</evidence>
<evidence type="ECO:0000256" key="2">
    <source>
        <dbReference type="ARBA" id="ARBA00022723"/>
    </source>
</evidence>
<keyword evidence="5" id="KW-0539">Nucleus</keyword>
<feature type="region of interest" description="Disordered" evidence="6">
    <location>
        <begin position="153"/>
        <end position="189"/>
    </location>
</feature>
<organism evidence="8 9">
    <name type="scientific">Postia placenta MAD-698-R-SB12</name>
    <dbReference type="NCBI Taxonomy" id="670580"/>
    <lineage>
        <taxon>Eukaryota</taxon>
        <taxon>Fungi</taxon>
        <taxon>Dikarya</taxon>
        <taxon>Basidiomycota</taxon>
        <taxon>Agaricomycotina</taxon>
        <taxon>Agaricomycetes</taxon>
        <taxon>Polyporales</taxon>
        <taxon>Adustoporiaceae</taxon>
        <taxon>Rhodonia</taxon>
    </lineage>
</organism>
<evidence type="ECO:0000259" key="7">
    <source>
        <dbReference type="PROSITE" id="PS50171"/>
    </source>
</evidence>
<dbReference type="EMBL" id="KZ110592">
    <property type="protein sequence ID" value="OSX66117.1"/>
    <property type="molecule type" value="Genomic_DNA"/>
</dbReference>
<evidence type="ECO:0000256" key="5">
    <source>
        <dbReference type="ARBA" id="ARBA00023242"/>
    </source>
</evidence>
<evidence type="ECO:0000313" key="8">
    <source>
        <dbReference type="EMBL" id="OSX66117.1"/>
    </source>
</evidence>
<feature type="compositionally biased region" description="Basic and acidic residues" evidence="6">
    <location>
        <begin position="314"/>
        <end position="335"/>
    </location>
</feature>
<name>A0A1X6NBW4_9APHY</name>
<dbReference type="GO" id="GO:0000398">
    <property type="term" value="P:mRNA splicing, via spliceosome"/>
    <property type="evidence" value="ECO:0007669"/>
    <property type="project" value="InterPro"/>
</dbReference>